<dbReference type="Pfam" id="PF24282">
    <property type="entry name" value="DUF7470"/>
    <property type="match status" value="1"/>
</dbReference>
<accession>A0ABD5RM82</accession>
<dbReference type="AlphaFoldDB" id="A0ABD5RM82"/>
<feature type="transmembrane region" description="Helical" evidence="1">
    <location>
        <begin position="31"/>
        <end position="49"/>
    </location>
</feature>
<dbReference type="Proteomes" id="UP001596099">
    <property type="component" value="Unassembled WGS sequence"/>
</dbReference>
<name>A0ABD5RM82_9EURY</name>
<dbReference type="RefSeq" id="WP_247414311.1">
    <property type="nucleotide sequence ID" value="NZ_JALLGW010000001.1"/>
</dbReference>
<dbReference type="EMBL" id="JBHSQH010000001">
    <property type="protein sequence ID" value="MFC5971414.1"/>
    <property type="molecule type" value="Genomic_DNA"/>
</dbReference>
<comment type="caution">
    <text evidence="2">The sequence shown here is derived from an EMBL/GenBank/DDBJ whole genome shotgun (WGS) entry which is preliminary data.</text>
</comment>
<keyword evidence="1" id="KW-0472">Membrane</keyword>
<organism evidence="2 3">
    <name type="scientific">Halomarina salina</name>
    <dbReference type="NCBI Taxonomy" id="1872699"/>
    <lineage>
        <taxon>Archaea</taxon>
        <taxon>Methanobacteriati</taxon>
        <taxon>Methanobacteriota</taxon>
        <taxon>Stenosarchaea group</taxon>
        <taxon>Halobacteria</taxon>
        <taxon>Halobacteriales</taxon>
        <taxon>Natronomonadaceae</taxon>
        <taxon>Halomarina</taxon>
    </lineage>
</organism>
<dbReference type="InterPro" id="IPR055893">
    <property type="entry name" value="DUF7470"/>
</dbReference>
<reference evidence="2 3" key="1">
    <citation type="journal article" date="2019" name="Int. J. Syst. Evol. Microbiol.">
        <title>The Global Catalogue of Microorganisms (GCM) 10K type strain sequencing project: providing services to taxonomists for standard genome sequencing and annotation.</title>
        <authorList>
            <consortium name="The Broad Institute Genomics Platform"/>
            <consortium name="The Broad Institute Genome Sequencing Center for Infectious Disease"/>
            <person name="Wu L."/>
            <person name="Ma J."/>
        </authorList>
    </citation>
    <scope>NUCLEOTIDE SEQUENCE [LARGE SCALE GENOMIC DNA]</scope>
    <source>
        <strain evidence="2 3">CGMCC 1.12543</strain>
    </source>
</reference>
<keyword evidence="3" id="KW-1185">Reference proteome</keyword>
<evidence type="ECO:0000313" key="3">
    <source>
        <dbReference type="Proteomes" id="UP001596099"/>
    </source>
</evidence>
<proteinExistence type="predicted"/>
<keyword evidence="1" id="KW-1133">Transmembrane helix</keyword>
<keyword evidence="1" id="KW-0812">Transmembrane</keyword>
<sequence>MFGKLGTTGVAGILLLVGGIALVAVENVVVAGGMALMLVGLLLVARGLIGSMMSAFGMDGMF</sequence>
<evidence type="ECO:0000313" key="2">
    <source>
        <dbReference type="EMBL" id="MFC5971414.1"/>
    </source>
</evidence>
<protein>
    <submittedName>
        <fullName evidence="2">Uncharacterized protein</fullName>
    </submittedName>
</protein>
<evidence type="ECO:0000256" key="1">
    <source>
        <dbReference type="SAM" id="Phobius"/>
    </source>
</evidence>
<gene>
    <name evidence="2" type="ORF">ACFPYI_08745</name>
</gene>